<protein>
    <submittedName>
        <fullName evidence="4">Iron ABC transporter substrate-binding protein</fullName>
    </submittedName>
</protein>
<proteinExistence type="predicted"/>
<dbReference type="InterPro" id="IPR006059">
    <property type="entry name" value="SBP"/>
</dbReference>
<dbReference type="PANTHER" id="PTHR30006">
    <property type="entry name" value="THIAMINE-BINDING PERIPLASMIC PROTEIN-RELATED"/>
    <property type="match status" value="1"/>
</dbReference>
<evidence type="ECO:0000256" key="2">
    <source>
        <dbReference type="ARBA" id="ARBA00022764"/>
    </source>
</evidence>
<keyword evidence="1 3" id="KW-0732">Signal</keyword>
<dbReference type="Pfam" id="PF13416">
    <property type="entry name" value="SBP_bac_8"/>
    <property type="match status" value="1"/>
</dbReference>
<evidence type="ECO:0000256" key="1">
    <source>
        <dbReference type="ARBA" id="ARBA00022729"/>
    </source>
</evidence>
<keyword evidence="5" id="KW-1185">Reference proteome</keyword>
<reference evidence="4" key="1">
    <citation type="journal article" date="2014" name="Int. J. Syst. Evol. Microbiol.">
        <title>Complete genome of a new Firmicutes species belonging to the dominant human colonic microbiota ('Ruminococcus bicirculans') reveals two chromosomes and a selective capacity to utilize plant glucans.</title>
        <authorList>
            <consortium name="NISC Comparative Sequencing Program"/>
            <person name="Wegmann U."/>
            <person name="Louis P."/>
            <person name="Goesmann A."/>
            <person name="Henrissat B."/>
            <person name="Duncan S.H."/>
            <person name="Flint H.J."/>
        </authorList>
    </citation>
    <scope>NUCLEOTIDE SEQUENCE</scope>
    <source>
        <strain evidence="4">NBRC 103855</strain>
    </source>
</reference>
<keyword evidence="2" id="KW-0574">Periplasm</keyword>
<dbReference type="Proteomes" id="UP001161406">
    <property type="component" value="Unassembled WGS sequence"/>
</dbReference>
<name>A0ABQ5ULS7_9HYPH</name>
<organism evidence="4 5">
    <name type="scientific">Devosia yakushimensis</name>
    <dbReference type="NCBI Taxonomy" id="470028"/>
    <lineage>
        <taxon>Bacteria</taxon>
        <taxon>Pseudomonadati</taxon>
        <taxon>Pseudomonadota</taxon>
        <taxon>Alphaproteobacteria</taxon>
        <taxon>Hyphomicrobiales</taxon>
        <taxon>Devosiaceae</taxon>
        <taxon>Devosia</taxon>
    </lineage>
</organism>
<accession>A0ABQ5ULS7</accession>
<dbReference type="PANTHER" id="PTHR30006:SF25">
    <property type="entry name" value="PHOSPHOGLYCERATE TRANSPORT REGULATORY PROTEIN PGTC"/>
    <property type="match status" value="1"/>
</dbReference>
<evidence type="ECO:0000313" key="4">
    <source>
        <dbReference type="EMBL" id="GLQ12114.1"/>
    </source>
</evidence>
<dbReference type="Gene3D" id="3.40.190.10">
    <property type="entry name" value="Periplasmic binding protein-like II"/>
    <property type="match status" value="2"/>
</dbReference>
<feature type="signal peptide" evidence="3">
    <location>
        <begin position="1"/>
        <end position="29"/>
    </location>
</feature>
<evidence type="ECO:0000256" key="3">
    <source>
        <dbReference type="SAM" id="SignalP"/>
    </source>
</evidence>
<feature type="chain" id="PRO_5046809377" evidence="3">
    <location>
        <begin position="30"/>
        <end position="374"/>
    </location>
</feature>
<evidence type="ECO:0000313" key="5">
    <source>
        <dbReference type="Proteomes" id="UP001161406"/>
    </source>
</evidence>
<sequence length="374" mass="40605">MNVKLSRRNMLLLSCAFSASLSLTPMSIAQTIEYPANYNEIVEASKTEPALTMYGNGTEKDLEPLFNAFKEKYPWVSIAYLDGDSYGIIERYLNESATGTPTASVIVTSATPAWRDLIARGELVEYESPEAVAYPGQKDQPSPYLYVAGADPIVMAYNKLVLGENLRPTGFASLAELVEANPDVFNGKLTGYGAHLSGAGYQIHYALADAHGDEYWDLLKIVGPQSRFERSASSMMEKLMSGEYVVGYLVAARTVFNAISDPAVESIIGQAYLTDGTPLAMRGFGVLRGGESPNTAKLFVDFTLSEEGQIAYAAGGGFPALRTLTEDQAGVSNVFPTIAAQMPEDKIVQIGRDPEMTNNYDAFLARWKEITGVE</sequence>
<reference evidence="4" key="2">
    <citation type="submission" date="2023-01" db="EMBL/GenBank/DDBJ databases">
        <title>Draft genome sequence of Devosia yakushimensis strain NBRC 103855.</title>
        <authorList>
            <person name="Sun Q."/>
            <person name="Mori K."/>
        </authorList>
    </citation>
    <scope>NUCLEOTIDE SEQUENCE</scope>
    <source>
        <strain evidence="4">NBRC 103855</strain>
    </source>
</reference>
<dbReference type="SUPFAM" id="SSF53850">
    <property type="entry name" value="Periplasmic binding protein-like II"/>
    <property type="match status" value="1"/>
</dbReference>
<dbReference type="EMBL" id="BSNG01000003">
    <property type="protein sequence ID" value="GLQ12114.1"/>
    <property type="molecule type" value="Genomic_DNA"/>
</dbReference>
<dbReference type="RefSeq" id="WP_284393914.1">
    <property type="nucleotide sequence ID" value="NZ_BSNG01000003.1"/>
</dbReference>
<gene>
    <name evidence="4" type="ORF">GCM10007913_40460</name>
</gene>
<comment type="caution">
    <text evidence="4">The sequence shown here is derived from an EMBL/GenBank/DDBJ whole genome shotgun (WGS) entry which is preliminary data.</text>
</comment>